<evidence type="ECO:0000313" key="2">
    <source>
        <dbReference type="EMBL" id="CUH79261.1"/>
    </source>
</evidence>
<dbReference type="Proteomes" id="UP000052022">
    <property type="component" value="Unassembled WGS sequence"/>
</dbReference>
<keyword evidence="3" id="KW-1185">Reference proteome</keyword>
<dbReference type="RefSeq" id="WP_082626600.1">
    <property type="nucleotide sequence ID" value="NZ_CYSD01000037.1"/>
</dbReference>
<gene>
    <name evidence="2" type="ORF">TRM7557_02309</name>
</gene>
<name>A0A0P1GDC8_9RHOB</name>
<proteinExistence type="predicted"/>
<reference evidence="2 3" key="1">
    <citation type="submission" date="2015-09" db="EMBL/GenBank/DDBJ databases">
        <authorList>
            <consortium name="Swine Surveillance"/>
        </authorList>
    </citation>
    <scope>NUCLEOTIDE SEQUENCE [LARGE SCALE GENOMIC DNA]</scope>
    <source>
        <strain evidence="2 3">CECT 7557</strain>
    </source>
</reference>
<dbReference type="Pfam" id="PF04230">
    <property type="entry name" value="PS_pyruv_trans"/>
    <property type="match status" value="1"/>
</dbReference>
<organism evidence="2 3">
    <name type="scientific">Tritonibacter multivorans</name>
    <dbReference type="NCBI Taxonomy" id="928856"/>
    <lineage>
        <taxon>Bacteria</taxon>
        <taxon>Pseudomonadati</taxon>
        <taxon>Pseudomonadota</taxon>
        <taxon>Alphaproteobacteria</taxon>
        <taxon>Rhodobacterales</taxon>
        <taxon>Paracoccaceae</taxon>
        <taxon>Tritonibacter</taxon>
    </lineage>
</organism>
<accession>A0A0P1GDC8</accession>
<evidence type="ECO:0000313" key="3">
    <source>
        <dbReference type="Proteomes" id="UP000052022"/>
    </source>
</evidence>
<dbReference type="EMBL" id="CYSD01000037">
    <property type="protein sequence ID" value="CUH79261.1"/>
    <property type="molecule type" value="Genomic_DNA"/>
</dbReference>
<evidence type="ECO:0000259" key="1">
    <source>
        <dbReference type="Pfam" id="PF04230"/>
    </source>
</evidence>
<sequence>MTKAVILNDTREDFHHGCSRVMTVLEKGLTEHGMTITARSPLRHRWWEDQDFLGHMAQAERIVINGEGTLHHGRPAGLDLLKVVEHKACRAPTYLVNALYQENPDSWLAPLSSFSGVWVRDSRSAQELTDQGARCDDMIPDLTLCGGPIVDLPAKRSGTIVGDSVDNSVTAALKDHAQLSNAQYIPSLSHLKRPKGRTRLGRYLRNRYIARFEAQTQKEFPLLHLAKTVDDYATRLAHAELHVTGRFHGVCISLLTGTPFLALQSNSWKIEMLLEDLGLSKSRLIAIEDLNQPFNAADWAFSTDEQSRIAAALFEAQGKAAKMFAQIAAGT</sequence>
<dbReference type="InterPro" id="IPR007345">
    <property type="entry name" value="Polysacch_pyruvyl_Trfase"/>
</dbReference>
<feature type="domain" description="Polysaccharide pyruvyl transferase" evidence="1">
    <location>
        <begin position="111"/>
        <end position="264"/>
    </location>
</feature>
<dbReference type="OrthoDB" id="1123495at2"/>
<dbReference type="AlphaFoldDB" id="A0A0P1GDC8"/>
<protein>
    <submittedName>
        <fullName evidence="2">Polysaccharide pyruvyl transferase</fullName>
    </submittedName>
</protein>
<dbReference type="GO" id="GO:0016740">
    <property type="term" value="F:transferase activity"/>
    <property type="evidence" value="ECO:0007669"/>
    <property type="project" value="UniProtKB-KW"/>
</dbReference>
<keyword evidence="2" id="KW-0808">Transferase</keyword>